<reference evidence="2 3" key="1">
    <citation type="submission" date="2022-04" db="EMBL/GenBank/DDBJ databases">
        <title>Leucobacter sp. isolated from rhizosphere of onion.</title>
        <authorList>
            <person name="Won M."/>
            <person name="Lee C.-M."/>
            <person name="Woen H.-Y."/>
            <person name="Kwon S.-W."/>
        </authorList>
    </citation>
    <scope>NUCLEOTIDE SEQUENCE [LARGE SCALE GENOMIC DNA]</scope>
    <source>
        <strain evidence="2 3">H25R-14</strain>
    </source>
</reference>
<sequence length="116" mass="13083">MGYLLYGGREYEFEDRWLAHLKAAVGTKFRRHESFFMSWKVDPVDGSGRISLWMDPSQPIGFRFSGSKPPKLNKEWLQVLVELAGTHRGLIAVSEKDAAAYAEEQRALHASQAASV</sequence>
<evidence type="ECO:0000313" key="3">
    <source>
        <dbReference type="Proteomes" id="UP000831775"/>
    </source>
</evidence>
<proteinExistence type="predicted"/>
<evidence type="ECO:0000259" key="1">
    <source>
        <dbReference type="Pfam" id="PF25355"/>
    </source>
</evidence>
<protein>
    <recommendedName>
        <fullName evidence="1">DUF7882 domain-containing protein</fullName>
    </recommendedName>
</protein>
<dbReference type="RefSeq" id="WP_244684434.1">
    <property type="nucleotide sequence ID" value="NZ_CP095043.1"/>
</dbReference>
<dbReference type="Proteomes" id="UP000831775">
    <property type="component" value="Chromosome"/>
</dbReference>
<dbReference type="InterPro" id="IPR057204">
    <property type="entry name" value="DUF7882"/>
</dbReference>
<accession>A0ABY4FT21</accession>
<dbReference type="Pfam" id="PF25355">
    <property type="entry name" value="DUF7882"/>
    <property type="match status" value="1"/>
</dbReference>
<gene>
    <name evidence="2" type="ORF">MUN76_10210</name>
</gene>
<keyword evidence="3" id="KW-1185">Reference proteome</keyword>
<dbReference type="EMBL" id="CP095043">
    <property type="protein sequence ID" value="UOQ59425.1"/>
    <property type="molecule type" value="Genomic_DNA"/>
</dbReference>
<evidence type="ECO:0000313" key="2">
    <source>
        <dbReference type="EMBL" id="UOQ59425.1"/>
    </source>
</evidence>
<organism evidence="2 3">
    <name type="scientific">Leucobacter rhizosphaerae</name>
    <dbReference type="NCBI Taxonomy" id="2932245"/>
    <lineage>
        <taxon>Bacteria</taxon>
        <taxon>Bacillati</taxon>
        <taxon>Actinomycetota</taxon>
        <taxon>Actinomycetes</taxon>
        <taxon>Micrococcales</taxon>
        <taxon>Microbacteriaceae</taxon>
        <taxon>Leucobacter</taxon>
    </lineage>
</organism>
<feature type="domain" description="DUF7882" evidence="1">
    <location>
        <begin position="1"/>
        <end position="95"/>
    </location>
</feature>
<name>A0ABY4FT21_9MICO</name>